<dbReference type="PRINTS" id="PR00455">
    <property type="entry name" value="HTHTETR"/>
</dbReference>
<dbReference type="InterPro" id="IPR009057">
    <property type="entry name" value="Homeodomain-like_sf"/>
</dbReference>
<accession>A0AAW5HUH9</accession>
<dbReference type="SUPFAM" id="SSF46689">
    <property type="entry name" value="Homeodomain-like"/>
    <property type="match status" value="1"/>
</dbReference>
<dbReference type="Gene3D" id="1.10.357.10">
    <property type="entry name" value="Tetracycline Repressor, domain 2"/>
    <property type="match status" value="1"/>
</dbReference>
<gene>
    <name evidence="5" type="ORF">JMN37_06055</name>
</gene>
<feature type="compositionally biased region" description="Polar residues" evidence="3">
    <location>
        <begin position="1"/>
        <end position="14"/>
    </location>
</feature>
<evidence type="ECO:0000256" key="2">
    <source>
        <dbReference type="PROSITE-ProRule" id="PRU00335"/>
    </source>
</evidence>
<dbReference type="AlphaFoldDB" id="A0AAW5HUH9"/>
<dbReference type="PROSITE" id="PS50977">
    <property type="entry name" value="HTH_TETR_2"/>
    <property type="match status" value="1"/>
</dbReference>
<protein>
    <submittedName>
        <fullName evidence="5">TetR family transcriptional regulator</fullName>
    </submittedName>
</protein>
<reference evidence="5 6" key="1">
    <citation type="submission" date="2021-01" db="EMBL/GenBank/DDBJ databases">
        <title>Identification and Characterization of Corynebacterium sp.</title>
        <authorList>
            <person name="Luo Q."/>
            <person name="Qu P."/>
            <person name="Chen Q."/>
        </authorList>
    </citation>
    <scope>NUCLEOTIDE SEQUENCE [LARGE SCALE GENOMIC DNA]</scope>
    <source>
        <strain evidence="5 6">MC-18</strain>
    </source>
</reference>
<dbReference type="Pfam" id="PF00440">
    <property type="entry name" value="TetR_N"/>
    <property type="match status" value="1"/>
</dbReference>
<dbReference type="PANTHER" id="PTHR30328:SF54">
    <property type="entry name" value="HTH-TYPE TRANSCRIPTIONAL REPRESSOR SCO4008"/>
    <property type="match status" value="1"/>
</dbReference>
<dbReference type="GO" id="GO:0003677">
    <property type="term" value="F:DNA binding"/>
    <property type="evidence" value="ECO:0007669"/>
    <property type="project" value="UniProtKB-UniRule"/>
</dbReference>
<keyword evidence="6" id="KW-1185">Reference proteome</keyword>
<evidence type="ECO:0000313" key="5">
    <source>
        <dbReference type="EMBL" id="MCO6394537.1"/>
    </source>
</evidence>
<dbReference type="Proteomes" id="UP001205920">
    <property type="component" value="Unassembled WGS sequence"/>
</dbReference>
<dbReference type="GO" id="GO:0006355">
    <property type="term" value="P:regulation of DNA-templated transcription"/>
    <property type="evidence" value="ECO:0007669"/>
    <property type="project" value="UniProtKB-ARBA"/>
</dbReference>
<dbReference type="Pfam" id="PF17938">
    <property type="entry name" value="TetR_C_29"/>
    <property type="match status" value="1"/>
</dbReference>
<dbReference type="InterPro" id="IPR041474">
    <property type="entry name" value="NicS_C"/>
</dbReference>
<organism evidence="5 6">
    <name type="scientific">Corynebacterium lipophilum</name>
    <dbReference type="NCBI Taxonomy" id="2804918"/>
    <lineage>
        <taxon>Bacteria</taxon>
        <taxon>Bacillati</taxon>
        <taxon>Actinomycetota</taxon>
        <taxon>Actinomycetes</taxon>
        <taxon>Mycobacteriales</taxon>
        <taxon>Corynebacteriaceae</taxon>
        <taxon>Corynebacterium</taxon>
    </lineage>
</organism>
<dbReference type="PANTHER" id="PTHR30328">
    <property type="entry name" value="TRANSCRIPTIONAL REPRESSOR"/>
    <property type="match status" value="1"/>
</dbReference>
<keyword evidence="1 2" id="KW-0238">DNA-binding</keyword>
<dbReference type="EMBL" id="JAEUWV010000006">
    <property type="protein sequence ID" value="MCO6394537.1"/>
    <property type="molecule type" value="Genomic_DNA"/>
</dbReference>
<comment type="caution">
    <text evidence="5">The sequence shown here is derived from an EMBL/GenBank/DDBJ whole genome shotgun (WGS) entry which is preliminary data.</text>
</comment>
<dbReference type="SUPFAM" id="SSF48498">
    <property type="entry name" value="Tetracyclin repressor-like, C-terminal domain"/>
    <property type="match status" value="1"/>
</dbReference>
<evidence type="ECO:0000256" key="1">
    <source>
        <dbReference type="ARBA" id="ARBA00023125"/>
    </source>
</evidence>
<feature type="region of interest" description="Disordered" evidence="3">
    <location>
        <begin position="1"/>
        <end position="33"/>
    </location>
</feature>
<dbReference type="InterPro" id="IPR001647">
    <property type="entry name" value="HTH_TetR"/>
</dbReference>
<evidence type="ECO:0000259" key="4">
    <source>
        <dbReference type="PROSITE" id="PS50977"/>
    </source>
</evidence>
<dbReference type="InterPro" id="IPR050109">
    <property type="entry name" value="HTH-type_TetR-like_transc_reg"/>
</dbReference>
<proteinExistence type="predicted"/>
<sequence>MSQHSRMRSNSGADTTMDFPTDPTSASIKAPEPDINAEIDSVVDIALDMFARGGFSQTKLGAIAKETGMSKRMIHYHFSDKKGLYAKTIRRALDRLAPPEEILQRSYAVPVDGMRRFVDSMFHSFQDNPEAVQLLIRERLEPVLEDASADIVHGRSEITLHVERLLLVGQDAGAFRPGISADDVLALLTALSTLRVSGNAASIITSHLDLDEPRNVEGMRRMVIDTVLAFLTSNIAPSGYESYLEATPLPDSEGTGASDDLYDIY</sequence>
<feature type="domain" description="HTH tetR-type" evidence="4">
    <location>
        <begin position="36"/>
        <end position="96"/>
    </location>
</feature>
<evidence type="ECO:0000256" key="3">
    <source>
        <dbReference type="SAM" id="MobiDB-lite"/>
    </source>
</evidence>
<name>A0AAW5HUH9_9CORY</name>
<dbReference type="RefSeq" id="WP_252931360.1">
    <property type="nucleotide sequence ID" value="NZ_JAEUWV010000006.1"/>
</dbReference>
<feature type="DNA-binding region" description="H-T-H motif" evidence="2">
    <location>
        <begin position="59"/>
        <end position="78"/>
    </location>
</feature>
<evidence type="ECO:0000313" key="6">
    <source>
        <dbReference type="Proteomes" id="UP001205920"/>
    </source>
</evidence>
<dbReference type="InterPro" id="IPR036271">
    <property type="entry name" value="Tet_transcr_reg_TetR-rel_C_sf"/>
</dbReference>